<evidence type="ECO:0000313" key="1">
    <source>
        <dbReference type="Ensembl" id="ENSCAFP00845043376.1"/>
    </source>
</evidence>
<reference evidence="1" key="1">
    <citation type="submission" date="2020-03" db="EMBL/GenBank/DDBJ databases">
        <title>Long-read based genome assembly of a Labrador retriever dog.</title>
        <authorList>
            <person name="Eory L."/>
            <person name="Zhang W."/>
            <person name="Schoenebeck J."/>
        </authorList>
    </citation>
    <scope>NUCLEOTIDE SEQUENCE [LARGE SCALE GENOMIC DNA]</scope>
    <source>
        <strain evidence="1">Labrador retriever</strain>
    </source>
</reference>
<dbReference type="OrthoDB" id="2963168at2759"/>
<name>A0A8I3QW71_CANLF</name>
<dbReference type="Proteomes" id="UP000805418">
    <property type="component" value="Chromosome 28"/>
</dbReference>
<sequence length="53" mass="5837">MMDSVGMYGLCGCTAKSKMKCDSRWEIPASGPAWTHACSHTPWACFNARMLPL</sequence>
<dbReference type="Ensembl" id="ENSCAFT00845055158.1">
    <property type="protein sequence ID" value="ENSCAFP00845043376.1"/>
    <property type="gene ID" value="ENSCAFG00845031017.1"/>
</dbReference>
<reference evidence="1" key="3">
    <citation type="submission" date="2025-09" db="UniProtKB">
        <authorList>
            <consortium name="Ensembl"/>
        </authorList>
    </citation>
    <scope>IDENTIFICATION</scope>
    <source>
        <strain evidence="1">Boxer</strain>
    </source>
</reference>
<gene>
    <name evidence="1" type="primary">HSPA12A</name>
</gene>
<dbReference type="AlphaFoldDB" id="A0A8I3QW71"/>
<proteinExistence type="predicted"/>
<evidence type="ECO:0000313" key="2">
    <source>
        <dbReference type="Proteomes" id="UP000805418"/>
    </source>
</evidence>
<dbReference type="GeneTree" id="ENSGT00940000154551"/>
<organism evidence="1 2">
    <name type="scientific">Canis lupus familiaris</name>
    <name type="common">Dog</name>
    <name type="synonym">Canis familiaris</name>
    <dbReference type="NCBI Taxonomy" id="9615"/>
    <lineage>
        <taxon>Eukaryota</taxon>
        <taxon>Metazoa</taxon>
        <taxon>Chordata</taxon>
        <taxon>Craniata</taxon>
        <taxon>Vertebrata</taxon>
        <taxon>Euteleostomi</taxon>
        <taxon>Mammalia</taxon>
        <taxon>Eutheria</taxon>
        <taxon>Laurasiatheria</taxon>
        <taxon>Carnivora</taxon>
        <taxon>Caniformia</taxon>
        <taxon>Canidae</taxon>
        <taxon>Canis</taxon>
    </lineage>
</organism>
<reference evidence="1" key="2">
    <citation type="submission" date="2025-08" db="UniProtKB">
        <authorList>
            <consortium name="Ensembl"/>
        </authorList>
    </citation>
    <scope>IDENTIFICATION</scope>
    <source>
        <strain evidence="1">Boxer</strain>
    </source>
</reference>
<accession>A0A8I3QW71</accession>
<keyword evidence="2" id="KW-1185">Reference proteome</keyword>
<protein>
    <submittedName>
        <fullName evidence="1">Heat shock protein family A (Hsp70) member 12A</fullName>
    </submittedName>
</protein>